<accession>A0A225UP11</accession>
<dbReference type="AlphaFoldDB" id="A0A225UP11"/>
<evidence type="ECO:0000313" key="1">
    <source>
        <dbReference type="EMBL" id="OWY94681.1"/>
    </source>
</evidence>
<comment type="caution">
    <text evidence="1">The sequence shown here is derived from an EMBL/GenBank/DDBJ whole genome shotgun (WGS) entry which is preliminary data.</text>
</comment>
<keyword evidence="2" id="KW-1185">Reference proteome</keyword>
<dbReference type="EMBL" id="NBNE01013989">
    <property type="protein sequence ID" value="OWY94681.1"/>
    <property type="molecule type" value="Genomic_DNA"/>
</dbReference>
<organism evidence="1 2">
    <name type="scientific">Phytophthora megakarya</name>
    <dbReference type="NCBI Taxonomy" id="4795"/>
    <lineage>
        <taxon>Eukaryota</taxon>
        <taxon>Sar</taxon>
        <taxon>Stramenopiles</taxon>
        <taxon>Oomycota</taxon>
        <taxon>Peronosporomycetes</taxon>
        <taxon>Peronosporales</taxon>
        <taxon>Peronosporaceae</taxon>
        <taxon>Phytophthora</taxon>
    </lineage>
</organism>
<protein>
    <submittedName>
        <fullName evidence="1">Uncharacterized protein</fullName>
    </submittedName>
</protein>
<name>A0A225UP11_9STRA</name>
<proteinExistence type="predicted"/>
<gene>
    <name evidence="1" type="ORF">PHMEG_00035520</name>
</gene>
<sequence>MPYCADSGSEYNIISQELVEKLQVIDNDVQLVELDEHVELEAVDGTILTAIHAVDARLTLNTAAGPVRC</sequence>
<evidence type="ECO:0000313" key="2">
    <source>
        <dbReference type="Proteomes" id="UP000198211"/>
    </source>
</evidence>
<dbReference type="Proteomes" id="UP000198211">
    <property type="component" value="Unassembled WGS sequence"/>
</dbReference>
<dbReference type="OrthoDB" id="79196at2759"/>
<reference evidence="2" key="1">
    <citation type="submission" date="2017-03" db="EMBL/GenBank/DDBJ databases">
        <title>Phytopthora megakarya and P. palmivora, two closely related causual agents of cacao black pod achieved similar genome size and gene model numbers by different mechanisms.</title>
        <authorList>
            <person name="Ali S."/>
            <person name="Shao J."/>
            <person name="Larry D.J."/>
            <person name="Kronmiller B."/>
            <person name="Shen D."/>
            <person name="Strem M.D."/>
            <person name="Melnick R.L."/>
            <person name="Guiltinan M.J."/>
            <person name="Tyler B.M."/>
            <person name="Meinhardt L.W."/>
            <person name="Bailey B.A."/>
        </authorList>
    </citation>
    <scope>NUCLEOTIDE SEQUENCE [LARGE SCALE GENOMIC DNA]</scope>
    <source>
        <strain evidence="2">zdho120</strain>
    </source>
</reference>